<dbReference type="AlphaFoldDB" id="A0A6I3SFA2"/>
<evidence type="ECO:0000313" key="2">
    <source>
        <dbReference type="EMBL" id="MTV47690.1"/>
    </source>
</evidence>
<dbReference type="Gene3D" id="3.20.20.370">
    <property type="entry name" value="Glycoside hydrolase/deacetylase"/>
    <property type="match status" value="1"/>
</dbReference>
<dbReference type="InterPro" id="IPR002509">
    <property type="entry name" value="NODB_dom"/>
</dbReference>
<dbReference type="OrthoDB" id="9812065at2"/>
<name>A0A6I3SFA2_HELMO</name>
<dbReference type="Pfam" id="PF01522">
    <property type="entry name" value="Polysacc_deac_1"/>
    <property type="match status" value="1"/>
</dbReference>
<comment type="caution">
    <text evidence="2">The sequence shown here is derived from an EMBL/GenBank/DDBJ whole genome shotgun (WGS) entry which is preliminary data.</text>
</comment>
<sequence>MKNIALKVALILSLVGIIGFMGLQPLRPPKEYISLEYNLLENSSPENAPANNPNVQDPHKKYGWGFVRSKDEQPPYVPQWQQDLLKEYNAIYKGSGSQKVLSITFDMGYELEGATPRILDVLQKHNAKAAFFLTGHWVKTQPDLLKRMIAEGHEIGNHTWNHPSLPELSQDKLTEEIMSLHRDIQEASGSDYAAKFLRPPKGEFSRSSLDATKSLGYQTVFWSISSVDWLPSSSPRKVYDDVLSQLHPGAIILLHGNSKAVVDQMEDMMTAIKERGYSIVPLVEIQKQ</sequence>
<keyword evidence="3" id="KW-1185">Reference proteome</keyword>
<dbReference type="PANTHER" id="PTHR10587:SF78">
    <property type="entry name" value="PEPTIDOGLYCAN-N-ACETYLMURAMIC ACID DEACETYLASE PDAA"/>
    <property type="match status" value="1"/>
</dbReference>
<reference evidence="2 3" key="1">
    <citation type="submission" date="2019-11" db="EMBL/GenBank/DDBJ databases">
        <title>Whole-genome sequence of a the green, strictly anaerobic photosynthetic bacterium Heliobacillus mobilis DSM 6151.</title>
        <authorList>
            <person name="Kyndt J.A."/>
            <person name="Meyer T.E."/>
        </authorList>
    </citation>
    <scope>NUCLEOTIDE SEQUENCE [LARGE SCALE GENOMIC DNA]</scope>
    <source>
        <strain evidence="2 3">DSM 6151</strain>
    </source>
</reference>
<dbReference type="InterPro" id="IPR050248">
    <property type="entry name" value="Polysacc_deacetylase_ArnD"/>
</dbReference>
<feature type="domain" description="NodB homology" evidence="1">
    <location>
        <begin position="99"/>
        <end position="280"/>
    </location>
</feature>
<organism evidence="2 3">
    <name type="scientific">Heliobacterium mobile</name>
    <name type="common">Heliobacillus mobilis</name>
    <dbReference type="NCBI Taxonomy" id="28064"/>
    <lineage>
        <taxon>Bacteria</taxon>
        <taxon>Bacillati</taxon>
        <taxon>Bacillota</taxon>
        <taxon>Clostridia</taxon>
        <taxon>Eubacteriales</taxon>
        <taxon>Heliobacteriaceae</taxon>
        <taxon>Heliobacterium</taxon>
    </lineage>
</organism>
<dbReference type="GO" id="GO:0005975">
    <property type="term" value="P:carbohydrate metabolic process"/>
    <property type="evidence" value="ECO:0007669"/>
    <property type="project" value="InterPro"/>
</dbReference>
<dbReference type="EMBL" id="WNKU01000001">
    <property type="protein sequence ID" value="MTV47690.1"/>
    <property type="molecule type" value="Genomic_DNA"/>
</dbReference>
<evidence type="ECO:0000313" key="3">
    <source>
        <dbReference type="Proteomes" id="UP000430670"/>
    </source>
</evidence>
<dbReference type="InterPro" id="IPR011330">
    <property type="entry name" value="Glyco_hydro/deAcase_b/a-brl"/>
</dbReference>
<evidence type="ECO:0000259" key="1">
    <source>
        <dbReference type="PROSITE" id="PS51677"/>
    </source>
</evidence>
<dbReference type="PROSITE" id="PS51677">
    <property type="entry name" value="NODB"/>
    <property type="match status" value="1"/>
</dbReference>
<protein>
    <submittedName>
        <fullName evidence="2">Polysaccharide deacetylase family protein</fullName>
    </submittedName>
</protein>
<proteinExistence type="predicted"/>
<dbReference type="Proteomes" id="UP000430670">
    <property type="component" value="Unassembled WGS sequence"/>
</dbReference>
<dbReference type="GO" id="GO:0016810">
    <property type="term" value="F:hydrolase activity, acting on carbon-nitrogen (but not peptide) bonds"/>
    <property type="evidence" value="ECO:0007669"/>
    <property type="project" value="InterPro"/>
</dbReference>
<accession>A0A6I3SFA2</accession>
<dbReference type="PANTHER" id="PTHR10587">
    <property type="entry name" value="GLYCOSYL TRANSFERASE-RELATED"/>
    <property type="match status" value="1"/>
</dbReference>
<dbReference type="GO" id="GO:0016020">
    <property type="term" value="C:membrane"/>
    <property type="evidence" value="ECO:0007669"/>
    <property type="project" value="TreeGrafter"/>
</dbReference>
<dbReference type="RefSeq" id="WP_155474770.1">
    <property type="nucleotide sequence ID" value="NZ_WNKU01000001.1"/>
</dbReference>
<gene>
    <name evidence="2" type="ORF">GJ688_01675</name>
</gene>
<dbReference type="SUPFAM" id="SSF88713">
    <property type="entry name" value="Glycoside hydrolase/deacetylase"/>
    <property type="match status" value="1"/>
</dbReference>